<feature type="compositionally biased region" description="Low complexity" evidence="1">
    <location>
        <begin position="13"/>
        <end position="35"/>
    </location>
</feature>
<name>A0AAV6ZZX6_ENGPU</name>
<feature type="region of interest" description="Disordered" evidence="1">
    <location>
        <begin position="165"/>
        <end position="187"/>
    </location>
</feature>
<dbReference type="AlphaFoldDB" id="A0AAV6ZZX6"/>
<feature type="compositionally biased region" description="Low complexity" evidence="1">
    <location>
        <begin position="50"/>
        <end position="69"/>
    </location>
</feature>
<feature type="compositionally biased region" description="Low complexity" evidence="1">
    <location>
        <begin position="104"/>
        <end position="116"/>
    </location>
</feature>
<evidence type="ECO:0000313" key="2">
    <source>
        <dbReference type="EMBL" id="KAG8553052.1"/>
    </source>
</evidence>
<feature type="region of interest" description="Disordered" evidence="1">
    <location>
        <begin position="1"/>
        <end position="117"/>
    </location>
</feature>
<organism evidence="2 3">
    <name type="scientific">Engystomops pustulosus</name>
    <name type="common">Tungara frog</name>
    <name type="synonym">Physalaemus pustulosus</name>
    <dbReference type="NCBI Taxonomy" id="76066"/>
    <lineage>
        <taxon>Eukaryota</taxon>
        <taxon>Metazoa</taxon>
        <taxon>Chordata</taxon>
        <taxon>Craniata</taxon>
        <taxon>Vertebrata</taxon>
        <taxon>Euteleostomi</taxon>
        <taxon>Amphibia</taxon>
        <taxon>Batrachia</taxon>
        <taxon>Anura</taxon>
        <taxon>Neobatrachia</taxon>
        <taxon>Hyloidea</taxon>
        <taxon>Leptodactylidae</taxon>
        <taxon>Leiuperinae</taxon>
        <taxon>Engystomops</taxon>
    </lineage>
</organism>
<feature type="compositionally biased region" description="Low complexity" evidence="1">
    <location>
        <begin position="86"/>
        <end position="96"/>
    </location>
</feature>
<dbReference type="Proteomes" id="UP000824782">
    <property type="component" value="Unassembled WGS sequence"/>
</dbReference>
<proteinExistence type="predicted"/>
<evidence type="ECO:0000313" key="3">
    <source>
        <dbReference type="Proteomes" id="UP000824782"/>
    </source>
</evidence>
<evidence type="ECO:0000256" key="1">
    <source>
        <dbReference type="SAM" id="MobiDB-lite"/>
    </source>
</evidence>
<gene>
    <name evidence="2" type="ORF">GDO81_003249</name>
</gene>
<feature type="compositionally biased region" description="Polar residues" evidence="1">
    <location>
        <begin position="169"/>
        <end position="187"/>
    </location>
</feature>
<sequence>METNITVTDISYVTSETPEVTATEVPETTSSTPETNCKKPTSGPPTAHPSSPTRATITTTNAPHTTNSSIEASTPSNKPSENPNQTGSTITSTVTGTDDEESSSRTSPPETTSVTEINIAETDFSITIEIPEERNTTSITHPTITATSEVTKTNSITTAPTRACRKKSTTGPITSYPSSDRLTTNSSTETFTPDYNFTESPNEFGSTVIPTVTSNINRESNSRTSPPETTPDIETNITVTEDISLCD</sequence>
<reference evidence="2" key="1">
    <citation type="thesis" date="2020" institute="ProQuest LLC" country="789 East Eisenhower Parkway, Ann Arbor, MI, USA">
        <title>Comparative Genomics and Chromosome Evolution.</title>
        <authorList>
            <person name="Mudd A.B."/>
        </authorList>
    </citation>
    <scope>NUCLEOTIDE SEQUENCE</scope>
    <source>
        <strain evidence="2">237g6f4</strain>
        <tissue evidence="2">Blood</tissue>
    </source>
</reference>
<accession>A0AAV6ZZX6</accession>
<dbReference type="EMBL" id="WNYA01000010">
    <property type="protein sequence ID" value="KAG8553052.1"/>
    <property type="molecule type" value="Genomic_DNA"/>
</dbReference>
<feature type="compositionally biased region" description="Polar residues" evidence="1">
    <location>
        <begin position="1"/>
        <end position="12"/>
    </location>
</feature>
<comment type="caution">
    <text evidence="2">The sequence shown here is derived from an EMBL/GenBank/DDBJ whole genome shotgun (WGS) entry which is preliminary data.</text>
</comment>
<protein>
    <submittedName>
        <fullName evidence="2">Uncharacterized protein</fullName>
    </submittedName>
</protein>
<feature type="compositionally biased region" description="Polar residues" evidence="1">
    <location>
        <begin position="70"/>
        <end position="85"/>
    </location>
</feature>
<keyword evidence="3" id="KW-1185">Reference proteome</keyword>